<comment type="caution">
    <text evidence="2">The sequence shown here is derived from an EMBL/GenBank/DDBJ whole genome shotgun (WGS) entry which is preliminary data.</text>
</comment>
<reference evidence="2 3" key="1">
    <citation type="journal article" date="2017" name="BMC Genomics">
        <title>Comparative genomic and phylogenomic analyses of the Bifidobacteriaceae family.</title>
        <authorList>
            <person name="Lugli G.A."/>
            <person name="Milani C."/>
            <person name="Turroni F."/>
            <person name="Duranti S."/>
            <person name="Mancabelli L."/>
            <person name="Mangifesta M."/>
            <person name="Ferrario C."/>
            <person name="Modesto M."/>
            <person name="Mattarelli P."/>
            <person name="Jiri K."/>
            <person name="van Sinderen D."/>
            <person name="Ventura M."/>
        </authorList>
    </citation>
    <scope>NUCLEOTIDE SEQUENCE [LARGE SCALE GENOMIC DNA]</scope>
    <source>
        <strain evidence="2 3">DSM 24762</strain>
    </source>
</reference>
<evidence type="ECO:0000313" key="2">
    <source>
        <dbReference type="EMBL" id="OZG54921.1"/>
    </source>
</evidence>
<name>A0A261F708_9BIFI</name>
<evidence type="ECO:0000313" key="3">
    <source>
        <dbReference type="Proteomes" id="UP000243657"/>
    </source>
</evidence>
<accession>A0A261F708</accession>
<proteinExistence type="predicted"/>
<protein>
    <submittedName>
        <fullName evidence="2">Uncharacterized protein</fullName>
    </submittedName>
</protein>
<keyword evidence="3" id="KW-1185">Reference proteome</keyword>
<dbReference type="AlphaFoldDB" id="A0A261F708"/>
<dbReference type="EMBL" id="MWWT01000001">
    <property type="protein sequence ID" value="OZG54921.1"/>
    <property type="molecule type" value="Genomic_DNA"/>
</dbReference>
<feature type="region of interest" description="Disordered" evidence="1">
    <location>
        <begin position="241"/>
        <end position="274"/>
    </location>
</feature>
<gene>
    <name evidence="2" type="ORF">ALMA_0246</name>
</gene>
<sequence>MSILENVPEDVVERARSAARELESLYPLTDAHHLDNDVHYGDNLQVRQTFEIARLLLGLGTPEEKSMTIADAEYVFEGAEDIPGRDQVLVDALLAANDAYEQAHELQDGFEAMTLVQVAACVAGEGAVSADLNVLDALLDSYEESEDDAQNAANAFLLGFSVSRAVADASEDPVNVSALAILVVNEFLDFVASPRVLMKAEQLDVVANNGVEAELADILQTAAEQWTYHHDEILWDKDEAKRKAKEDDERKSREALAAKFAHIQDDPTKEEVEL</sequence>
<dbReference type="Proteomes" id="UP000243657">
    <property type="component" value="Unassembled WGS sequence"/>
</dbReference>
<evidence type="ECO:0000256" key="1">
    <source>
        <dbReference type="SAM" id="MobiDB-lite"/>
    </source>
</evidence>
<organism evidence="2 3">
    <name type="scientific">Alloscardovia macacae</name>
    <dbReference type="NCBI Taxonomy" id="1160091"/>
    <lineage>
        <taxon>Bacteria</taxon>
        <taxon>Bacillati</taxon>
        <taxon>Actinomycetota</taxon>
        <taxon>Actinomycetes</taxon>
        <taxon>Bifidobacteriales</taxon>
        <taxon>Bifidobacteriaceae</taxon>
        <taxon>Alloscardovia</taxon>
    </lineage>
</organism>
<dbReference type="RefSeq" id="WP_094726034.1">
    <property type="nucleotide sequence ID" value="NZ_JBHLWS010000010.1"/>
</dbReference>